<dbReference type="RefSeq" id="WP_343904060.1">
    <property type="nucleotide sequence ID" value="NZ_BAAAIS010000002.1"/>
</dbReference>
<dbReference type="InterPro" id="IPR000843">
    <property type="entry name" value="HTH_LacI"/>
</dbReference>
<keyword evidence="1" id="KW-0805">Transcription regulation</keyword>
<dbReference type="InterPro" id="IPR010982">
    <property type="entry name" value="Lambda_DNA-bd_dom_sf"/>
</dbReference>
<feature type="domain" description="HTH lacI-type" evidence="4">
    <location>
        <begin position="8"/>
        <end position="62"/>
    </location>
</feature>
<gene>
    <name evidence="5" type="ORF">ACFSDA_07030</name>
</gene>
<evidence type="ECO:0000256" key="1">
    <source>
        <dbReference type="ARBA" id="ARBA00023015"/>
    </source>
</evidence>
<keyword evidence="2 5" id="KW-0238">DNA-binding</keyword>
<evidence type="ECO:0000313" key="6">
    <source>
        <dbReference type="Proteomes" id="UP001597280"/>
    </source>
</evidence>
<dbReference type="PANTHER" id="PTHR30146">
    <property type="entry name" value="LACI-RELATED TRANSCRIPTIONAL REPRESSOR"/>
    <property type="match status" value="1"/>
</dbReference>
<sequence length="342" mass="35173">MSTPPRRPSMADVAALAGVSYQTVSRVLNEPERVRESTQERVRDAIAELGFRPNRAARELKTTRSSLIGVMTDGSGLFGPSETTTAIETAARRAGYAVLLTTVAGEADGRELGGELLDSGADGILVVAGHDAMIPAVEAAARSTPVLAVTADPLDVPGVRTIGVDQPLGARQVVEHLATTGRRSVVHLAGPSDWADARARRSGFEQALEGSGIDGAVIPGGDWSPLSGARLTEELLRAGSPPEAIFAANDLMAIGVIHALSRAGLRAGEDVAVVGFDDVVPAAFLLPPLSTVSQPFALLGRTALELLLSDLGGGADGAARPDPEGGAVPLAPQLVVRESSAR</sequence>
<dbReference type="SUPFAM" id="SSF53822">
    <property type="entry name" value="Periplasmic binding protein-like I"/>
    <property type="match status" value="1"/>
</dbReference>
<keyword evidence="3" id="KW-0804">Transcription</keyword>
<organism evidence="5 6">
    <name type="scientific">Brachybacterium rhamnosum</name>
    <dbReference type="NCBI Taxonomy" id="173361"/>
    <lineage>
        <taxon>Bacteria</taxon>
        <taxon>Bacillati</taxon>
        <taxon>Actinomycetota</taxon>
        <taxon>Actinomycetes</taxon>
        <taxon>Micrococcales</taxon>
        <taxon>Dermabacteraceae</taxon>
        <taxon>Brachybacterium</taxon>
    </lineage>
</organism>
<dbReference type="GO" id="GO:0003677">
    <property type="term" value="F:DNA binding"/>
    <property type="evidence" value="ECO:0007669"/>
    <property type="project" value="UniProtKB-KW"/>
</dbReference>
<dbReference type="EMBL" id="JBHUFL010000002">
    <property type="protein sequence ID" value="MFD1834829.1"/>
    <property type="molecule type" value="Genomic_DNA"/>
</dbReference>
<evidence type="ECO:0000313" key="5">
    <source>
        <dbReference type="EMBL" id="MFD1834829.1"/>
    </source>
</evidence>
<dbReference type="Proteomes" id="UP001597280">
    <property type="component" value="Unassembled WGS sequence"/>
</dbReference>
<dbReference type="InterPro" id="IPR046335">
    <property type="entry name" value="LacI/GalR-like_sensor"/>
</dbReference>
<evidence type="ECO:0000256" key="2">
    <source>
        <dbReference type="ARBA" id="ARBA00023125"/>
    </source>
</evidence>
<dbReference type="CDD" id="cd01574">
    <property type="entry name" value="PBP1_LacI"/>
    <property type="match status" value="1"/>
</dbReference>
<dbReference type="Pfam" id="PF00356">
    <property type="entry name" value="LacI"/>
    <property type="match status" value="1"/>
</dbReference>
<dbReference type="Pfam" id="PF13377">
    <property type="entry name" value="Peripla_BP_3"/>
    <property type="match status" value="1"/>
</dbReference>
<dbReference type="Gene3D" id="1.10.260.40">
    <property type="entry name" value="lambda repressor-like DNA-binding domains"/>
    <property type="match status" value="1"/>
</dbReference>
<proteinExistence type="predicted"/>
<evidence type="ECO:0000259" key="4">
    <source>
        <dbReference type="PROSITE" id="PS50932"/>
    </source>
</evidence>
<dbReference type="PROSITE" id="PS50932">
    <property type="entry name" value="HTH_LACI_2"/>
    <property type="match status" value="1"/>
</dbReference>
<accession>A0ABW4PX03</accession>
<evidence type="ECO:0000256" key="3">
    <source>
        <dbReference type="ARBA" id="ARBA00023163"/>
    </source>
</evidence>
<keyword evidence="6" id="KW-1185">Reference proteome</keyword>
<name>A0ABW4PX03_9MICO</name>
<comment type="caution">
    <text evidence="5">The sequence shown here is derived from an EMBL/GenBank/DDBJ whole genome shotgun (WGS) entry which is preliminary data.</text>
</comment>
<dbReference type="SMART" id="SM00354">
    <property type="entry name" value="HTH_LACI"/>
    <property type="match status" value="1"/>
</dbReference>
<dbReference type="PROSITE" id="PS00356">
    <property type="entry name" value="HTH_LACI_1"/>
    <property type="match status" value="1"/>
</dbReference>
<dbReference type="InterPro" id="IPR028082">
    <property type="entry name" value="Peripla_BP_I"/>
</dbReference>
<dbReference type="PANTHER" id="PTHR30146:SF109">
    <property type="entry name" value="HTH-TYPE TRANSCRIPTIONAL REGULATOR GALS"/>
    <property type="match status" value="1"/>
</dbReference>
<dbReference type="Gene3D" id="3.40.50.2300">
    <property type="match status" value="2"/>
</dbReference>
<dbReference type="CDD" id="cd01392">
    <property type="entry name" value="HTH_LacI"/>
    <property type="match status" value="1"/>
</dbReference>
<reference evidence="6" key="1">
    <citation type="journal article" date="2019" name="Int. J. Syst. Evol. Microbiol.">
        <title>The Global Catalogue of Microorganisms (GCM) 10K type strain sequencing project: providing services to taxonomists for standard genome sequencing and annotation.</title>
        <authorList>
            <consortium name="The Broad Institute Genomics Platform"/>
            <consortium name="The Broad Institute Genome Sequencing Center for Infectious Disease"/>
            <person name="Wu L."/>
            <person name="Ma J."/>
        </authorList>
    </citation>
    <scope>NUCLEOTIDE SEQUENCE [LARGE SCALE GENOMIC DNA]</scope>
    <source>
        <strain evidence="6">JCM 11650</strain>
    </source>
</reference>
<dbReference type="SUPFAM" id="SSF47413">
    <property type="entry name" value="lambda repressor-like DNA-binding domains"/>
    <property type="match status" value="1"/>
</dbReference>
<protein>
    <submittedName>
        <fullName evidence="5">LacI family DNA-binding transcriptional regulator</fullName>
    </submittedName>
</protein>